<evidence type="ECO:0000313" key="2">
    <source>
        <dbReference type="EMBL" id="MFD1165569.1"/>
    </source>
</evidence>
<name>A0ABW3RKN5_9SPHI</name>
<dbReference type="RefSeq" id="WP_380895691.1">
    <property type="nucleotide sequence ID" value="NZ_JBHTKY010000009.1"/>
</dbReference>
<evidence type="ECO:0000313" key="3">
    <source>
        <dbReference type="Proteomes" id="UP001597205"/>
    </source>
</evidence>
<sequence>MIDQALLLLKTELVAYLASKGDNAANVIVDNIGLSETVSGSSLPDNIIITLVNIEEESTLKNQAAVQRSPSGLAQYENQPINLNLYILITCNYFSDNYMLALKRLSMVIRFLQSKSNFSAANTINGDPTETEMSEELNFNLELFTLSFEQINYLWGSLGGRQAPFVMYKLRLVTLTEHVIVREAPLIEEIETNLSTIFK</sequence>
<keyword evidence="3" id="KW-1185">Reference proteome</keyword>
<proteinExistence type="predicted"/>
<accession>A0ABW3RKN5</accession>
<reference evidence="3" key="1">
    <citation type="journal article" date="2019" name="Int. J. Syst. Evol. Microbiol.">
        <title>The Global Catalogue of Microorganisms (GCM) 10K type strain sequencing project: providing services to taxonomists for standard genome sequencing and annotation.</title>
        <authorList>
            <consortium name="The Broad Institute Genomics Platform"/>
            <consortium name="The Broad Institute Genome Sequencing Center for Infectious Disease"/>
            <person name="Wu L."/>
            <person name="Ma J."/>
        </authorList>
    </citation>
    <scope>NUCLEOTIDE SEQUENCE [LARGE SCALE GENOMIC DNA]</scope>
    <source>
        <strain evidence="3">CCUG 52468</strain>
    </source>
</reference>
<comment type="caution">
    <text evidence="2">The sequence shown here is derived from an EMBL/GenBank/DDBJ whole genome shotgun (WGS) entry which is preliminary data.</text>
</comment>
<organism evidence="2 3">
    <name type="scientific">Sphingobacterium daejeonense</name>
    <dbReference type="NCBI Taxonomy" id="371142"/>
    <lineage>
        <taxon>Bacteria</taxon>
        <taxon>Pseudomonadati</taxon>
        <taxon>Bacteroidota</taxon>
        <taxon>Sphingobacteriia</taxon>
        <taxon>Sphingobacteriales</taxon>
        <taxon>Sphingobacteriaceae</taxon>
        <taxon>Sphingobacterium</taxon>
    </lineage>
</organism>
<dbReference type="EMBL" id="JBHTKY010000009">
    <property type="protein sequence ID" value="MFD1165569.1"/>
    <property type="molecule type" value="Genomic_DNA"/>
</dbReference>
<protein>
    <submittedName>
        <fullName evidence="2">DUF4255 domain-containing protein</fullName>
    </submittedName>
</protein>
<evidence type="ECO:0000259" key="1">
    <source>
        <dbReference type="Pfam" id="PF14065"/>
    </source>
</evidence>
<dbReference type="Pfam" id="PF14065">
    <property type="entry name" value="Pvc16_N"/>
    <property type="match status" value="1"/>
</dbReference>
<dbReference type="Proteomes" id="UP001597205">
    <property type="component" value="Unassembled WGS sequence"/>
</dbReference>
<dbReference type="InterPro" id="IPR025351">
    <property type="entry name" value="Pvc16_N"/>
</dbReference>
<gene>
    <name evidence="2" type="ORF">ACFQ2C_08140</name>
</gene>
<feature type="domain" description="Pvc16 N-terminal" evidence="1">
    <location>
        <begin position="9"/>
        <end position="188"/>
    </location>
</feature>